<feature type="non-terminal residue" evidence="2">
    <location>
        <position position="415"/>
    </location>
</feature>
<organism evidence="2 3">
    <name type="scientific">Candidatus Daviesbacteria bacterium GW2011_GWF2_38_6</name>
    <dbReference type="NCBI Taxonomy" id="1618432"/>
    <lineage>
        <taxon>Bacteria</taxon>
        <taxon>Candidatus Daviesiibacteriota</taxon>
    </lineage>
</organism>
<protein>
    <submittedName>
        <fullName evidence="2">Uncharacterized protein</fullName>
    </submittedName>
</protein>
<dbReference type="AlphaFoldDB" id="A0A0G0K9E4"/>
<name>A0A0G0K9E4_9BACT</name>
<evidence type="ECO:0000313" key="3">
    <source>
        <dbReference type="Proteomes" id="UP000034324"/>
    </source>
</evidence>
<reference evidence="2 3" key="1">
    <citation type="journal article" date="2015" name="Nature">
        <title>rRNA introns, odd ribosomes, and small enigmatic genomes across a large radiation of phyla.</title>
        <authorList>
            <person name="Brown C.T."/>
            <person name="Hug L.A."/>
            <person name="Thomas B.C."/>
            <person name="Sharon I."/>
            <person name="Castelle C.J."/>
            <person name="Singh A."/>
            <person name="Wilkins M.J."/>
            <person name="Williams K.H."/>
            <person name="Banfield J.F."/>
        </authorList>
    </citation>
    <scope>NUCLEOTIDE SEQUENCE [LARGE SCALE GENOMIC DNA]</scope>
</reference>
<gene>
    <name evidence="2" type="ORF">US99_C0078G0001</name>
</gene>
<feature type="chain" id="PRO_5002533124" evidence="1">
    <location>
        <begin position="23"/>
        <end position="415"/>
    </location>
</feature>
<evidence type="ECO:0000256" key="1">
    <source>
        <dbReference type="SAM" id="SignalP"/>
    </source>
</evidence>
<keyword evidence="1" id="KW-0732">Signal</keyword>
<dbReference type="Gene3D" id="3.20.20.510">
    <property type="entry name" value="Uncharacterised protein PF12979, DUF3863"/>
    <property type="match status" value="1"/>
</dbReference>
<comment type="caution">
    <text evidence="2">The sequence shown here is derived from an EMBL/GenBank/DDBJ whole genome shotgun (WGS) entry which is preliminary data.</text>
</comment>
<feature type="signal peptide" evidence="1">
    <location>
        <begin position="1"/>
        <end position="22"/>
    </location>
</feature>
<proteinExistence type="predicted"/>
<dbReference type="EMBL" id="LBVC01000078">
    <property type="protein sequence ID" value="KKQ76273.1"/>
    <property type="molecule type" value="Genomic_DNA"/>
</dbReference>
<accession>A0A0G0K9E4</accession>
<dbReference type="Proteomes" id="UP000034324">
    <property type="component" value="Unassembled WGS sequence"/>
</dbReference>
<sequence length="415" mass="47948">MKFLLFGFAFLLLVPFAKIASAQFVNVVNPVRISSYTKDPKKALLAQYKQVNIRNLPATWLLTYDVLVNPDTRPDILGFDNLQETGVFLEVTPKFAGAAGVLYSKTDSWHRANAVFLSGYVQEDRIKLIDTIFEEFKKAFGFYPASVGAWWVDSFSLDYMKKKYDILANLTVADQFSTDGYKLWGQFWSVPFYPNKYHAGVPARTVENDSAGNPEEKWLITDTKLKSADIKDHKLFLNFEKLVDLYTKQDGNMFGQVTIGLEGDFTPEVYGGNYSRQLDIIKEKQDAGQIRVLTMKDFSNKYRNMFPKLSPVQIVQTDDLLGKNMKTFWFQSLAYRINITYDYELNKTYVNDFRSYHSDFEEPYYFSPNRDLNLHINIPPIIDSAGNPEEKWLITDTKLKSADIKDHKLFLNFEK</sequence>
<evidence type="ECO:0000313" key="2">
    <source>
        <dbReference type="EMBL" id="KKQ76273.1"/>
    </source>
</evidence>